<evidence type="ECO:0000313" key="2">
    <source>
        <dbReference type="Proteomes" id="UP000614741"/>
    </source>
</evidence>
<proteinExistence type="predicted"/>
<name>A0ABQ4DJY2_9CELL</name>
<comment type="caution">
    <text evidence="1">The sequence shown here is derived from an EMBL/GenBank/DDBJ whole genome shotgun (WGS) entry which is preliminary data.</text>
</comment>
<dbReference type="EMBL" id="BONP01000006">
    <property type="protein sequence ID" value="GIG39643.1"/>
    <property type="molecule type" value="Genomic_DNA"/>
</dbReference>
<dbReference type="Proteomes" id="UP000614741">
    <property type="component" value="Unassembled WGS sequence"/>
</dbReference>
<evidence type="ECO:0000313" key="1">
    <source>
        <dbReference type="EMBL" id="GIG39643.1"/>
    </source>
</evidence>
<dbReference type="InterPro" id="IPR043777">
    <property type="entry name" value="DUF5719"/>
</dbReference>
<accession>A0ABQ4DJY2</accession>
<organism evidence="1 2">
    <name type="scientific">Cellulomonas phragmiteti</name>
    <dbReference type="NCBI Taxonomy" id="478780"/>
    <lineage>
        <taxon>Bacteria</taxon>
        <taxon>Bacillati</taxon>
        <taxon>Actinomycetota</taxon>
        <taxon>Actinomycetes</taxon>
        <taxon>Micrococcales</taxon>
        <taxon>Cellulomonadaceae</taxon>
        <taxon>Cellulomonas</taxon>
    </lineage>
</organism>
<reference evidence="1 2" key="1">
    <citation type="submission" date="2021-01" db="EMBL/GenBank/DDBJ databases">
        <title>Whole genome shotgun sequence of Cellulomonas phragmiteti NBRC 110785.</title>
        <authorList>
            <person name="Komaki H."/>
            <person name="Tamura T."/>
        </authorList>
    </citation>
    <scope>NUCLEOTIDE SEQUENCE [LARGE SCALE GENOMIC DNA]</scope>
    <source>
        <strain evidence="1 2">NBRC 110785</strain>
    </source>
</reference>
<keyword evidence="2" id="KW-1185">Reference proteome</keyword>
<protein>
    <recommendedName>
        <fullName evidence="3">Large extracellular alpha-helical protein</fullName>
    </recommendedName>
</protein>
<sequence length="524" mass="51137">MTGPTSPTATPAAPARERVVARVLRAASGLLVLGLTGGALAGAAHLGAADPVPRPAAEVDVAPTPATLQCPGPVLLSQRTERGDAAFDPAPVAPEVGLDAVTTPGSGSLAVLPLGGADAVGDLAAGGGALHLDGVAAPLVVRAQPQDAPPVVAATSTSVVSAGDARGLAAASCRAPASDDWFVGGSTAVGATATLVLANPGLTAAQVELELFGPNGRVEPTTTQHVVAPGATKTVDLGGAAADQAALVVHVTVTGGMVSAHVQDTAVRGFTPAGTDLVVPGAPPATRQVVTGLVAAESEVGGPDAPMLRLLAPGDASTTASLVLLGADGPVDLPGAQRVPLTAGEVTDVPLGGLPAGAYTVVVDADVPVVAGGVVSATGAPGVLDDAPRVERAWSPATVVGEHGTVALPRDVQARVVVGAVGGSADEDGEGSATLRVLGRDGRVLSEHRVRVDAGTTGAWDVADLAPDAAAVELEPDGGVPLAWAVALTVQQEDGPLLATLNPVTVPRTSPALAVREDARLARG</sequence>
<gene>
    <name evidence="1" type="ORF">Cph01nite_14050</name>
</gene>
<evidence type="ECO:0008006" key="3">
    <source>
        <dbReference type="Google" id="ProtNLM"/>
    </source>
</evidence>
<dbReference type="RefSeq" id="WP_203672652.1">
    <property type="nucleotide sequence ID" value="NZ_BONP01000006.1"/>
</dbReference>
<dbReference type="Pfam" id="PF18986">
    <property type="entry name" value="DUF5719"/>
    <property type="match status" value="1"/>
</dbReference>